<dbReference type="Pfam" id="PF02643">
    <property type="entry name" value="DUF192"/>
    <property type="match status" value="1"/>
</dbReference>
<reference evidence="1 2" key="1">
    <citation type="journal article" date="2021" name="Sci. Rep.">
        <title>The distribution of antibiotic resistance genes in chicken gut microbiota commensals.</title>
        <authorList>
            <person name="Juricova H."/>
            <person name="Matiasovicova J."/>
            <person name="Kubasova T."/>
            <person name="Cejkova D."/>
            <person name="Rychlik I."/>
        </authorList>
    </citation>
    <scope>NUCLEOTIDE SEQUENCE [LARGE SCALE GENOMIC DNA]</scope>
    <source>
        <strain evidence="1 2">An794</strain>
    </source>
</reference>
<protein>
    <submittedName>
        <fullName evidence="1">DUF192 domain-containing protein</fullName>
    </submittedName>
</protein>
<proteinExistence type="predicted"/>
<gene>
    <name evidence="1" type="ORF">H9X80_01695</name>
</gene>
<sequence length="116" mass="12477">MRLVSDEHPESPLLLRVLGSWAERLRGLIGTGPDAEGVLLVRCASIHTFGMRYPIDVAFVGERGEVLRVCRSLGPRGGASCHGARCVIERPACEGAWVEEGEHLWVASVTAEALGT</sequence>
<organism evidence="1 2">
    <name type="scientific">Olsenella profusa</name>
    <dbReference type="NCBI Taxonomy" id="138595"/>
    <lineage>
        <taxon>Bacteria</taxon>
        <taxon>Bacillati</taxon>
        <taxon>Actinomycetota</taxon>
        <taxon>Coriobacteriia</taxon>
        <taxon>Coriobacteriales</taxon>
        <taxon>Atopobiaceae</taxon>
        <taxon>Olsenella</taxon>
    </lineage>
</organism>
<dbReference type="RefSeq" id="WP_204792628.1">
    <property type="nucleotide sequence ID" value="NZ_JACSNQ010000002.1"/>
</dbReference>
<dbReference type="EMBL" id="JACSNQ010000002">
    <property type="protein sequence ID" value="MBM6774266.1"/>
    <property type="molecule type" value="Genomic_DNA"/>
</dbReference>
<evidence type="ECO:0000313" key="2">
    <source>
        <dbReference type="Proteomes" id="UP000712527"/>
    </source>
</evidence>
<dbReference type="Proteomes" id="UP000712527">
    <property type="component" value="Unassembled WGS sequence"/>
</dbReference>
<evidence type="ECO:0000313" key="1">
    <source>
        <dbReference type="EMBL" id="MBM6774266.1"/>
    </source>
</evidence>
<keyword evidence="2" id="KW-1185">Reference proteome</keyword>
<dbReference type="InterPro" id="IPR038695">
    <property type="entry name" value="Saro_0823-like_sf"/>
</dbReference>
<accession>A0ABS2EZW0</accession>
<dbReference type="Gene3D" id="2.60.120.1140">
    <property type="entry name" value="Protein of unknown function DUF192"/>
    <property type="match status" value="1"/>
</dbReference>
<dbReference type="InterPro" id="IPR003795">
    <property type="entry name" value="DUF192"/>
</dbReference>
<comment type="caution">
    <text evidence="1">The sequence shown here is derived from an EMBL/GenBank/DDBJ whole genome shotgun (WGS) entry which is preliminary data.</text>
</comment>
<name>A0ABS2EZW0_9ACTN</name>